<proteinExistence type="predicted"/>
<dbReference type="GO" id="GO:0016020">
    <property type="term" value="C:membrane"/>
    <property type="evidence" value="ECO:0007669"/>
    <property type="project" value="UniProtKB-SubCell"/>
</dbReference>
<feature type="transmembrane region" description="Helical" evidence="5">
    <location>
        <begin position="16"/>
        <end position="35"/>
    </location>
</feature>
<feature type="transmembrane region" description="Helical" evidence="5">
    <location>
        <begin position="55"/>
        <end position="72"/>
    </location>
</feature>
<dbReference type="InterPro" id="IPR007016">
    <property type="entry name" value="O-antigen_ligase-rel_domated"/>
</dbReference>
<evidence type="ECO:0000313" key="7">
    <source>
        <dbReference type="EMBL" id="AKO93704.1"/>
    </source>
</evidence>
<dbReference type="PATRIC" id="fig|135735.6.peg.3713"/>
<dbReference type="AlphaFoldDB" id="A0A0H4KN17"/>
<feature type="transmembrane region" description="Helical" evidence="5">
    <location>
        <begin position="235"/>
        <end position="254"/>
    </location>
</feature>
<evidence type="ECO:0000256" key="5">
    <source>
        <dbReference type="SAM" id="Phobius"/>
    </source>
</evidence>
<keyword evidence="3 5" id="KW-1133">Transmembrane helix</keyword>
<feature type="transmembrane region" description="Helical" evidence="5">
    <location>
        <begin position="84"/>
        <end position="102"/>
    </location>
</feature>
<protein>
    <recommendedName>
        <fullName evidence="6">O-antigen ligase-related domain-containing protein</fullName>
    </recommendedName>
</protein>
<evidence type="ECO:0000259" key="6">
    <source>
        <dbReference type="Pfam" id="PF04932"/>
    </source>
</evidence>
<dbReference type="Pfam" id="PF04932">
    <property type="entry name" value="Wzy_C"/>
    <property type="match status" value="1"/>
</dbReference>
<keyword evidence="4 5" id="KW-0472">Membrane</keyword>
<feature type="transmembrane region" description="Helical" evidence="5">
    <location>
        <begin position="358"/>
        <end position="391"/>
    </location>
</feature>
<feature type="transmembrane region" description="Helical" evidence="5">
    <location>
        <begin position="163"/>
        <end position="185"/>
    </location>
</feature>
<gene>
    <name evidence="7" type="ORF">BEH_17465</name>
</gene>
<keyword evidence="2 5" id="KW-0812">Transmembrane</keyword>
<feature type="transmembrane region" description="Helical" evidence="5">
    <location>
        <begin position="327"/>
        <end position="346"/>
    </location>
</feature>
<dbReference type="EMBL" id="CP011974">
    <property type="protein sequence ID" value="AKO93704.1"/>
    <property type="molecule type" value="Genomic_DNA"/>
</dbReference>
<organism evidence="7 8">
    <name type="scientific">Priestia filamentosa</name>
    <dbReference type="NCBI Taxonomy" id="1402861"/>
    <lineage>
        <taxon>Bacteria</taxon>
        <taxon>Bacillati</taxon>
        <taxon>Bacillota</taxon>
        <taxon>Bacilli</taxon>
        <taxon>Bacillales</taxon>
        <taxon>Bacillaceae</taxon>
        <taxon>Priestia</taxon>
    </lineage>
</organism>
<evidence type="ECO:0000256" key="4">
    <source>
        <dbReference type="ARBA" id="ARBA00023136"/>
    </source>
</evidence>
<dbReference type="OrthoDB" id="104748at2"/>
<dbReference type="PANTHER" id="PTHR37422">
    <property type="entry name" value="TEICHURONIC ACID BIOSYNTHESIS PROTEIN TUAE"/>
    <property type="match status" value="1"/>
</dbReference>
<name>A0A0H4KN17_9BACI</name>
<feature type="domain" description="O-antigen ligase-related" evidence="6">
    <location>
        <begin position="196"/>
        <end position="335"/>
    </location>
</feature>
<dbReference type="KEGG" id="beo:BEH_17465"/>
<dbReference type="PANTHER" id="PTHR37422:SF17">
    <property type="entry name" value="O-ANTIGEN LIGASE"/>
    <property type="match status" value="1"/>
</dbReference>
<keyword evidence="8" id="KW-1185">Reference proteome</keyword>
<feature type="transmembrane region" description="Helical" evidence="5">
    <location>
        <begin position="197"/>
        <end position="223"/>
    </location>
</feature>
<reference evidence="8" key="2">
    <citation type="submission" date="2015-06" db="EMBL/GenBank/DDBJ databases">
        <title>Genome Sequence of Bacillus endophyticus and Analysis of its Companion Mechanism in the Ketogulonigenium vulgare-Bacillus strain Consortium.</title>
        <authorList>
            <person name="Jia N."/>
            <person name="Du J."/>
            <person name="Ding M.-Z."/>
            <person name="Gao F."/>
            <person name="Yuan Y.-J."/>
        </authorList>
    </citation>
    <scope>NUCLEOTIDE SEQUENCE [LARGE SCALE GENOMIC DNA]</scope>
    <source>
        <strain evidence="8">Hbe603</strain>
    </source>
</reference>
<evidence type="ECO:0000256" key="3">
    <source>
        <dbReference type="ARBA" id="ARBA00022989"/>
    </source>
</evidence>
<dbReference type="InterPro" id="IPR051533">
    <property type="entry name" value="WaaL-like"/>
</dbReference>
<feature type="transmembrane region" description="Helical" evidence="5">
    <location>
        <begin position="117"/>
        <end position="142"/>
    </location>
</feature>
<evidence type="ECO:0000256" key="2">
    <source>
        <dbReference type="ARBA" id="ARBA00022692"/>
    </source>
</evidence>
<sequence>MGEIEIYNRNSRIPTFLIFLAITVSSYNIDIGFSLKPYMIVITLLTILRFSNLRFYRLTSFETLMFVFYIYYCSTGLLAKYPEYSIRLIMGIIIVLVSYIIFKDTLSRISVQNIEKVILYVGIIFNVISLLLYIIGIYKLGFHLTGNQIQSYGVVIDRNEPRLIGTFSDPNIFSVCNFIFFYYYLTHLKVKWSKLGLFLATTTILLTLSRGAILAILFGILIFFISSKLKTKIKLVIIGLLFIIGTLQFANYFLGINVLDMITSRFESSASDNGSGRLDLWEHGMILFESNPFFGIGLFNFRPYNMSEFGSSLYMHNTFLEVLTESGVIGITLYLSMFILLFISLYKGRLKDSNMTYLFLTLCSMTVLFTSLSMIINEVFFLFVALSWRYLLEAKSNYNK</sequence>
<evidence type="ECO:0000256" key="1">
    <source>
        <dbReference type="ARBA" id="ARBA00004141"/>
    </source>
</evidence>
<evidence type="ECO:0000313" key="8">
    <source>
        <dbReference type="Proteomes" id="UP000036202"/>
    </source>
</evidence>
<accession>A0A0H4KN17</accession>
<reference evidence="7 8" key="1">
    <citation type="journal article" date="2015" name="PLoS ONE">
        <title>Genome Sequence of Bacillus endophyticus and Analysis of Its Companion Mechanism in the Ketogulonigenium vulgare-Bacillus Strain Consortium.</title>
        <authorList>
            <person name="Jia N."/>
            <person name="Du J."/>
            <person name="Ding M.Z."/>
            <person name="Gao F."/>
            <person name="Yuan Y.J."/>
        </authorList>
    </citation>
    <scope>NUCLEOTIDE SEQUENCE [LARGE SCALE GENOMIC DNA]</scope>
    <source>
        <strain evidence="7 8">Hbe603</strain>
    </source>
</reference>
<dbReference type="Proteomes" id="UP000036202">
    <property type="component" value="Chromosome"/>
</dbReference>
<dbReference type="RefSeq" id="WP_046217751.1">
    <property type="nucleotide sequence ID" value="NZ_CP011974.1"/>
</dbReference>
<comment type="subcellular location">
    <subcellularLocation>
        <location evidence="1">Membrane</location>
        <topology evidence="1">Multi-pass membrane protein</topology>
    </subcellularLocation>
</comment>